<evidence type="ECO:0000313" key="2">
    <source>
        <dbReference type="EMBL" id="KAF2723500.1"/>
    </source>
</evidence>
<accession>A0A9P4QC63</accession>
<dbReference type="Proteomes" id="UP000799441">
    <property type="component" value="Unassembled WGS sequence"/>
</dbReference>
<evidence type="ECO:0000256" key="1">
    <source>
        <dbReference type="SAM" id="SignalP"/>
    </source>
</evidence>
<name>A0A9P4QC63_9PEZI</name>
<protein>
    <submittedName>
        <fullName evidence="2">Uncharacterized protein</fullName>
    </submittedName>
</protein>
<sequence>MLFTITITAAAVLLRPALADWKVNFYADGASCSGEPTTFLEGYEGGDVFCESAISVHDISAEGIEAAGKHVLMYGDEGCLNGVIGVLDTDTCAITPENAPIAAITVENK</sequence>
<dbReference type="AlphaFoldDB" id="A0A9P4QC63"/>
<keyword evidence="3" id="KW-1185">Reference proteome</keyword>
<organism evidence="2 3">
    <name type="scientific">Polychaeton citri CBS 116435</name>
    <dbReference type="NCBI Taxonomy" id="1314669"/>
    <lineage>
        <taxon>Eukaryota</taxon>
        <taxon>Fungi</taxon>
        <taxon>Dikarya</taxon>
        <taxon>Ascomycota</taxon>
        <taxon>Pezizomycotina</taxon>
        <taxon>Dothideomycetes</taxon>
        <taxon>Dothideomycetidae</taxon>
        <taxon>Capnodiales</taxon>
        <taxon>Capnodiaceae</taxon>
        <taxon>Polychaeton</taxon>
    </lineage>
</organism>
<keyword evidence="1" id="KW-0732">Signal</keyword>
<feature type="chain" id="PRO_5040494050" evidence="1">
    <location>
        <begin position="20"/>
        <end position="109"/>
    </location>
</feature>
<reference evidence="2" key="1">
    <citation type="journal article" date="2020" name="Stud. Mycol.">
        <title>101 Dothideomycetes genomes: a test case for predicting lifestyles and emergence of pathogens.</title>
        <authorList>
            <person name="Haridas S."/>
            <person name="Albert R."/>
            <person name="Binder M."/>
            <person name="Bloem J."/>
            <person name="Labutti K."/>
            <person name="Salamov A."/>
            <person name="Andreopoulos B."/>
            <person name="Baker S."/>
            <person name="Barry K."/>
            <person name="Bills G."/>
            <person name="Bluhm B."/>
            <person name="Cannon C."/>
            <person name="Castanera R."/>
            <person name="Culley D."/>
            <person name="Daum C."/>
            <person name="Ezra D."/>
            <person name="Gonzalez J."/>
            <person name="Henrissat B."/>
            <person name="Kuo A."/>
            <person name="Liang C."/>
            <person name="Lipzen A."/>
            <person name="Lutzoni F."/>
            <person name="Magnuson J."/>
            <person name="Mondo S."/>
            <person name="Nolan M."/>
            <person name="Ohm R."/>
            <person name="Pangilinan J."/>
            <person name="Park H.-J."/>
            <person name="Ramirez L."/>
            <person name="Alfaro M."/>
            <person name="Sun H."/>
            <person name="Tritt A."/>
            <person name="Yoshinaga Y."/>
            <person name="Zwiers L.-H."/>
            <person name="Turgeon B."/>
            <person name="Goodwin S."/>
            <person name="Spatafora J."/>
            <person name="Crous P."/>
            <person name="Grigoriev I."/>
        </authorList>
    </citation>
    <scope>NUCLEOTIDE SEQUENCE</scope>
    <source>
        <strain evidence="2">CBS 116435</strain>
    </source>
</reference>
<gene>
    <name evidence="2" type="ORF">K431DRAFT_325549</name>
</gene>
<evidence type="ECO:0000313" key="3">
    <source>
        <dbReference type="Proteomes" id="UP000799441"/>
    </source>
</evidence>
<dbReference type="EMBL" id="MU003776">
    <property type="protein sequence ID" value="KAF2723500.1"/>
    <property type="molecule type" value="Genomic_DNA"/>
</dbReference>
<comment type="caution">
    <text evidence="2">The sequence shown here is derived from an EMBL/GenBank/DDBJ whole genome shotgun (WGS) entry which is preliminary data.</text>
</comment>
<proteinExistence type="predicted"/>
<feature type="signal peptide" evidence="1">
    <location>
        <begin position="1"/>
        <end position="19"/>
    </location>
</feature>